<organism evidence="2 3">
    <name type="scientific">Nephila pilipes</name>
    <name type="common">Giant wood spider</name>
    <name type="synonym">Nephila maculata</name>
    <dbReference type="NCBI Taxonomy" id="299642"/>
    <lineage>
        <taxon>Eukaryota</taxon>
        <taxon>Metazoa</taxon>
        <taxon>Ecdysozoa</taxon>
        <taxon>Arthropoda</taxon>
        <taxon>Chelicerata</taxon>
        <taxon>Arachnida</taxon>
        <taxon>Araneae</taxon>
        <taxon>Araneomorphae</taxon>
        <taxon>Entelegynae</taxon>
        <taxon>Araneoidea</taxon>
        <taxon>Nephilidae</taxon>
        <taxon>Nephila</taxon>
    </lineage>
</organism>
<reference evidence="2" key="1">
    <citation type="submission" date="2020-08" db="EMBL/GenBank/DDBJ databases">
        <title>Multicomponent nature underlies the extraordinary mechanical properties of spider dragline silk.</title>
        <authorList>
            <person name="Kono N."/>
            <person name="Nakamura H."/>
            <person name="Mori M."/>
            <person name="Yoshida Y."/>
            <person name="Ohtoshi R."/>
            <person name="Malay A.D."/>
            <person name="Moran D.A.P."/>
            <person name="Tomita M."/>
            <person name="Numata K."/>
            <person name="Arakawa K."/>
        </authorList>
    </citation>
    <scope>NUCLEOTIDE SEQUENCE</scope>
</reference>
<feature type="compositionally biased region" description="Basic and acidic residues" evidence="1">
    <location>
        <begin position="32"/>
        <end position="41"/>
    </location>
</feature>
<evidence type="ECO:0000313" key="2">
    <source>
        <dbReference type="EMBL" id="GFT18106.1"/>
    </source>
</evidence>
<feature type="region of interest" description="Disordered" evidence="1">
    <location>
        <begin position="1"/>
        <end position="44"/>
    </location>
</feature>
<evidence type="ECO:0000313" key="3">
    <source>
        <dbReference type="Proteomes" id="UP000887013"/>
    </source>
</evidence>
<proteinExistence type="predicted"/>
<protein>
    <submittedName>
        <fullName evidence="2">Uncharacterized protein</fullName>
    </submittedName>
</protein>
<dbReference type="EMBL" id="BMAW01058800">
    <property type="protein sequence ID" value="GFT18106.1"/>
    <property type="molecule type" value="Genomic_DNA"/>
</dbReference>
<accession>A0A8X6NKT2</accession>
<evidence type="ECO:0000256" key="1">
    <source>
        <dbReference type="SAM" id="MobiDB-lite"/>
    </source>
</evidence>
<sequence>MLLPKPTIPELIESPTFGLGPVKQLSEDDGGGESKSKRDSSRYASPLFNVGRRVRVAPCLSRLHSGAGFGRSVRPALWM</sequence>
<gene>
    <name evidence="2" type="ORF">NPIL_318681</name>
</gene>
<name>A0A8X6NKT2_NEPPI</name>
<dbReference type="Proteomes" id="UP000887013">
    <property type="component" value="Unassembled WGS sequence"/>
</dbReference>
<keyword evidence="3" id="KW-1185">Reference proteome</keyword>
<dbReference type="AlphaFoldDB" id="A0A8X6NKT2"/>
<comment type="caution">
    <text evidence="2">The sequence shown here is derived from an EMBL/GenBank/DDBJ whole genome shotgun (WGS) entry which is preliminary data.</text>
</comment>